<dbReference type="AlphaFoldDB" id="A0A160LK72"/>
<proteinExistence type="predicted"/>
<dbReference type="EMBL" id="CP013278">
    <property type="protein sequence ID" value="AND28612.1"/>
    <property type="molecule type" value="Genomic_DNA"/>
</dbReference>
<geneLocation type="plasmid" evidence="2">
    <name>pAM65-52-3-235K</name>
</geneLocation>
<keyword evidence="1" id="KW-0812">Transmembrane</keyword>
<gene>
    <name evidence="2" type="ORF">ATN07_33430</name>
</gene>
<feature type="transmembrane region" description="Helical" evidence="1">
    <location>
        <begin position="12"/>
        <end position="33"/>
    </location>
</feature>
<protein>
    <submittedName>
        <fullName evidence="2">Uncharacterized protein</fullName>
    </submittedName>
</protein>
<sequence length="75" mass="8609">MREKAKKIADNFKFMTLLLVVEVVMFFICKVLVRVELLFHPYTKVGAMMLSFGQHILFGIFGFIITILLLGGNKK</sequence>
<keyword evidence="1" id="KW-1133">Transmembrane helix</keyword>
<evidence type="ECO:0000256" key="1">
    <source>
        <dbReference type="SAM" id="Phobius"/>
    </source>
</evidence>
<organism evidence="2">
    <name type="scientific">Bacillus thuringiensis subsp. israelensis</name>
    <dbReference type="NCBI Taxonomy" id="1430"/>
    <lineage>
        <taxon>Bacteria</taxon>
        <taxon>Bacillati</taxon>
        <taxon>Bacillota</taxon>
        <taxon>Bacilli</taxon>
        <taxon>Bacillales</taxon>
        <taxon>Bacillaceae</taxon>
        <taxon>Bacillus</taxon>
        <taxon>Bacillus cereus group</taxon>
    </lineage>
</organism>
<dbReference type="PATRIC" id="fig|1430.6.peg.2018"/>
<dbReference type="RefSeq" id="WP_001207091.1">
    <property type="nucleotide sequence ID" value="NZ_CP013278.1"/>
</dbReference>
<name>A0A160LK72_BACTI</name>
<accession>A0A160LK72</accession>
<keyword evidence="1" id="KW-0472">Membrane</keyword>
<reference evidence="2" key="1">
    <citation type="journal article" date="2017" name="Res. Microbiol.">
        <title>Comparative genomics of extrachromosomal elements in Bacillus thuringiensis subsp. israelensis.</title>
        <authorList>
            <person name="Bolotin A."/>
            <person name="Gillis A."/>
            <person name="Sanchis V."/>
            <person name="Nielsen-LeRoux C."/>
            <person name="Mahillon J."/>
            <person name="Lereclus D."/>
            <person name="Sorokin A."/>
        </authorList>
    </citation>
    <scope>NUCLEOTIDE SEQUENCE</scope>
    <source>
        <strain evidence="2">AM65-52</strain>
        <plasmid evidence="2">pAM65-52-3-235K</plasmid>
    </source>
</reference>
<evidence type="ECO:0000313" key="2">
    <source>
        <dbReference type="EMBL" id="AND28612.1"/>
    </source>
</evidence>
<keyword evidence="2" id="KW-0614">Plasmid</keyword>
<feature type="transmembrane region" description="Helical" evidence="1">
    <location>
        <begin position="45"/>
        <end position="70"/>
    </location>
</feature>